<evidence type="ECO:0000313" key="1">
    <source>
        <dbReference type="EMBL" id="MBA4463945.1"/>
    </source>
</evidence>
<gene>
    <name evidence="1" type="ORF">H2B01_07170</name>
</gene>
<protein>
    <submittedName>
        <fullName evidence="1">Uncharacterized protein</fullName>
    </submittedName>
</protein>
<sequence length="341" mass="37661">MISFFIALIGVSLSMWGASWDITSHLLRTPETFFTPSHMVLYTGVGISLISGLLGLSLILKNKEVRGRPFVFGSKIIIIGALMQIIAGPGDFYWHEWFGIDGLLSPTHLTLAVGIMMASVGSTIGFARIYSETGKNSNFLKIILPISFGVFWFSVMWLIFFFVLPISNGDTHNFNPDPIVALVLGVSLLPFAFSLVFWTVSKSSNMFGVASASALVFITMNVTSNIFTSEKLLFYLPWFAAPMISAIIADYVLNKSTSEFIQKHADKISGAILGSMFFMFCFPMLAMTFLEFYVYNDVLSYDVIHSSSDIIGNVWLMTIIPGAISGMIGTIFAQKKLSIRI</sequence>
<comment type="caution">
    <text evidence="1">The sequence shown here is derived from an EMBL/GenBank/DDBJ whole genome shotgun (WGS) entry which is preliminary data.</text>
</comment>
<name>A0AC60W9U2_9ARCH</name>
<accession>A0AC60W9U2</accession>
<dbReference type="EMBL" id="JACEMX010000143">
    <property type="protein sequence ID" value="MBA4463945.1"/>
    <property type="molecule type" value="Genomic_DNA"/>
</dbReference>
<dbReference type="Proteomes" id="UP000591542">
    <property type="component" value="Unassembled WGS sequence"/>
</dbReference>
<organism evidence="1 2">
    <name type="scientific">Candidatus Nitrosomaritimum aestuariumsis</name>
    <dbReference type="NCBI Taxonomy" id="3342354"/>
    <lineage>
        <taxon>Archaea</taxon>
        <taxon>Nitrososphaerota</taxon>
        <taxon>Nitrososphaeria</taxon>
        <taxon>Nitrosopumilales</taxon>
        <taxon>Nitrosopumilaceae</taxon>
        <taxon>Candidatus Nitrosomaritimum</taxon>
    </lineage>
</organism>
<reference evidence="1 2" key="1">
    <citation type="journal article" date="2020" name="Appl. Environ. Microbiol.">
        <title>Genomic Characteristics of a Novel Species of Ammonia-Oxidizing Archaea from the Jiulong River Estuary.</title>
        <authorList>
            <person name="Zou D."/>
            <person name="Wan R."/>
            <person name="Han L."/>
            <person name="Xu M.N."/>
            <person name="Liu Y."/>
            <person name="Liu H."/>
            <person name="Kao S.J."/>
            <person name="Li M."/>
        </authorList>
    </citation>
    <scope>NUCLEOTIDE SEQUENCE [LARGE SCALE GENOMIC DNA]</scope>
    <source>
        <strain evidence="1">S2bin1</strain>
    </source>
</reference>
<evidence type="ECO:0000313" key="2">
    <source>
        <dbReference type="Proteomes" id="UP000591542"/>
    </source>
</evidence>
<proteinExistence type="predicted"/>